<proteinExistence type="predicted"/>
<sequence length="78" mass="8659">MENPSEEQVLELSSGFDEADTYWAIWCRQEQCFVLDTRGSDGTMIFFSESAAVTGAGRHNSENPGHTARAYHVTHAHA</sequence>
<dbReference type="Proteomes" id="UP000029482">
    <property type="component" value="Plasmid pSglau1"/>
</dbReference>
<dbReference type="KEGG" id="sgu:SGLAU_32645"/>
<evidence type="ECO:0000313" key="2">
    <source>
        <dbReference type="EMBL" id="AIS02461.1"/>
    </source>
</evidence>
<feature type="region of interest" description="Disordered" evidence="1">
    <location>
        <begin position="56"/>
        <end position="78"/>
    </location>
</feature>
<keyword evidence="2" id="KW-0614">Plasmid</keyword>
<organism evidence="2 3">
    <name type="scientific">Streptomyces glaucescens</name>
    <dbReference type="NCBI Taxonomy" id="1907"/>
    <lineage>
        <taxon>Bacteria</taxon>
        <taxon>Bacillati</taxon>
        <taxon>Actinomycetota</taxon>
        <taxon>Actinomycetes</taxon>
        <taxon>Kitasatosporales</taxon>
        <taxon>Streptomycetaceae</taxon>
        <taxon>Streptomyces</taxon>
    </lineage>
</organism>
<dbReference type="HOGENOM" id="CLU_2620524_0_0_11"/>
<name>A0A089Z9M7_STRGA</name>
<dbReference type="RefSeq" id="WP_043507470.1">
    <property type="nucleotide sequence ID" value="NZ_CP009439.1"/>
</dbReference>
<accession>A0A089Z9M7</accession>
<dbReference type="OrthoDB" id="9840990at2"/>
<evidence type="ECO:0000256" key="1">
    <source>
        <dbReference type="SAM" id="MobiDB-lite"/>
    </source>
</evidence>
<evidence type="ECO:0000313" key="3">
    <source>
        <dbReference type="Proteomes" id="UP000029482"/>
    </source>
</evidence>
<dbReference type="EMBL" id="CP009439">
    <property type="protein sequence ID" value="AIS02461.1"/>
    <property type="molecule type" value="Genomic_DNA"/>
</dbReference>
<gene>
    <name evidence="2" type="ORF">SGLAU_32645</name>
</gene>
<reference evidence="3" key="1">
    <citation type="journal article" date="2015" name="J. Biotechnol.">
        <title>Complete genome sequence of the actinobacterium Streptomyces glaucescens GLA.O (DSM 40922) consisting of a linear chromosome and one linear plasmid.</title>
        <authorList>
            <person name="Ortseifen V."/>
            <person name="Winkler A."/>
            <person name="Albersmeier A."/>
            <person name="Wendler S."/>
            <person name="Puhler A."/>
            <person name="Kalinowski J."/>
            <person name="Ruckert C."/>
        </authorList>
    </citation>
    <scope>NUCLEOTIDE SEQUENCE [LARGE SCALE GENOMIC DNA]</scope>
    <source>
        <strain evidence="3">DSM 40922 / GLA O</strain>
        <plasmid evidence="3">pSglau1</plasmid>
    </source>
</reference>
<protein>
    <submittedName>
        <fullName evidence="2">Uncharacterized protein</fullName>
    </submittedName>
</protein>
<geneLocation type="plasmid" evidence="2 3">
    <name>pSglau1</name>
</geneLocation>
<dbReference type="AlphaFoldDB" id="A0A089Z9M7"/>
<keyword evidence="3" id="KW-1185">Reference proteome</keyword>